<evidence type="ECO:0000256" key="6">
    <source>
        <dbReference type="ARBA" id="ARBA00022723"/>
    </source>
</evidence>
<comment type="subunit">
    <text evidence="3 14">Monomer.</text>
</comment>
<dbReference type="GO" id="GO:0000049">
    <property type="term" value="F:tRNA binding"/>
    <property type="evidence" value="ECO:0007669"/>
    <property type="project" value="InterPro"/>
</dbReference>
<dbReference type="Gene3D" id="3.40.50.620">
    <property type="entry name" value="HUPs"/>
    <property type="match status" value="2"/>
</dbReference>
<feature type="binding site" evidence="14">
    <location>
        <position position="601"/>
    </location>
    <ligand>
        <name>ATP</name>
        <dbReference type="ChEBI" id="CHEBI:30616"/>
    </ligand>
</feature>
<dbReference type="PANTHER" id="PTHR42780:SF1">
    <property type="entry name" value="ISOLEUCINE--TRNA LIGASE, CYTOPLASMIC"/>
    <property type="match status" value="1"/>
</dbReference>
<evidence type="ECO:0000256" key="8">
    <source>
        <dbReference type="ARBA" id="ARBA00022833"/>
    </source>
</evidence>
<evidence type="ECO:0000259" key="16">
    <source>
        <dbReference type="Pfam" id="PF08264"/>
    </source>
</evidence>
<dbReference type="CDD" id="cd00818">
    <property type="entry name" value="IleRS_core"/>
    <property type="match status" value="1"/>
</dbReference>
<dbReference type="SUPFAM" id="SSF50677">
    <property type="entry name" value="ValRS/IleRS/LeuRS editing domain"/>
    <property type="match status" value="1"/>
</dbReference>
<evidence type="ECO:0000256" key="3">
    <source>
        <dbReference type="ARBA" id="ARBA00011245"/>
    </source>
</evidence>
<keyword evidence="4 14" id="KW-0963">Cytoplasm</keyword>
<dbReference type="InterPro" id="IPR023586">
    <property type="entry name" value="Ile-tRNA-ligase_type2"/>
</dbReference>
<comment type="subcellular location">
    <subcellularLocation>
        <location evidence="2 14">Cytoplasm</location>
    </subcellularLocation>
</comment>
<organism evidence="17">
    <name type="scientific">Candidatus Heimdallarchaeum aukensis</name>
    <dbReference type="NCBI Taxonomy" id="2876573"/>
    <lineage>
        <taxon>Archaea</taxon>
        <taxon>Promethearchaeati</taxon>
        <taxon>Candidatus Heimdallarchaeota</taxon>
        <taxon>Candidatus Heimdallarchaeia (ex Rinke et al. 2021) (nom. nud.)</taxon>
        <taxon>Candidatus Heimdallarchaeales</taxon>
        <taxon>Candidatus Heimdallarchaeaceae</taxon>
        <taxon>Candidatus Heimdallarchaeum</taxon>
    </lineage>
</organism>
<dbReference type="Proteomes" id="UP001201020">
    <property type="component" value="Chromosome"/>
</dbReference>
<dbReference type="GO" id="GO:0002161">
    <property type="term" value="F:aminoacyl-tRNA deacylase activity"/>
    <property type="evidence" value="ECO:0007669"/>
    <property type="project" value="InterPro"/>
</dbReference>
<feature type="domain" description="Methionyl/Valyl/Leucyl/Isoleucyl-tRNA synthetase anticodon-binding" evidence="16">
    <location>
        <begin position="684"/>
        <end position="835"/>
    </location>
</feature>
<dbReference type="InterPro" id="IPR013155">
    <property type="entry name" value="M/V/L/I-tRNA-synth_anticd-bd"/>
</dbReference>
<dbReference type="AlphaFoldDB" id="A0A9Y1BJ04"/>
<accession>A0A9Y1BJ04</accession>
<comment type="domain">
    <text evidence="14">IleRS has two distinct active sites: one for aminoacylation and one for editing. The misactivated valine is translocated from the active site to the editing site, which sterically excludes the correctly activated isoleucine. The single editing site contains two valyl binding pockets, one specific for each substrate (Val-AMP or Val-tRNA(Ile)).</text>
</comment>
<evidence type="ECO:0000256" key="11">
    <source>
        <dbReference type="ARBA" id="ARBA00023146"/>
    </source>
</evidence>
<comment type="catalytic activity">
    <reaction evidence="13 14">
        <text>tRNA(Ile) + L-isoleucine + ATP = L-isoleucyl-tRNA(Ile) + AMP + diphosphate</text>
        <dbReference type="Rhea" id="RHEA:11060"/>
        <dbReference type="Rhea" id="RHEA-COMP:9666"/>
        <dbReference type="Rhea" id="RHEA-COMP:9695"/>
        <dbReference type="ChEBI" id="CHEBI:30616"/>
        <dbReference type="ChEBI" id="CHEBI:33019"/>
        <dbReference type="ChEBI" id="CHEBI:58045"/>
        <dbReference type="ChEBI" id="CHEBI:78442"/>
        <dbReference type="ChEBI" id="CHEBI:78528"/>
        <dbReference type="ChEBI" id="CHEBI:456215"/>
        <dbReference type="EC" id="6.1.1.5"/>
    </reaction>
</comment>
<dbReference type="PANTHER" id="PTHR42780">
    <property type="entry name" value="SOLEUCYL-TRNA SYNTHETASE"/>
    <property type="match status" value="1"/>
</dbReference>
<dbReference type="EMBL" id="CP084166">
    <property type="protein sequence ID" value="UJG39680.1"/>
    <property type="molecule type" value="Genomic_DNA"/>
</dbReference>
<keyword evidence="10 14" id="KW-0648">Protein biosynthesis</keyword>
<dbReference type="GO" id="GO:0006428">
    <property type="term" value="P:isoleucyl-tRNA aminoacylation"/>
    <property type="evidence" value="ECO:0007669"/>
    <property type="project" value="UniProtKB-UniRule"/>
</dbReference>
<evidence type="ECO:0000256" key="1">
    <source>
        <dbReference type="ARBA" id="ARBA00001947"/>
    </source>
</evidence>
<feature type="short sequence motif" description="'KMSKS' region" evidence="14">
    <location>
        <begin position="598"/>
        <end position="602"/>
    </location>
</feature>
<evidence type="ECO:0000313" key="17">
    <source>
        <dbReference type="EMBL" id="UJG39680.1"/>
    </source>
</evidence>
<evidence type="ECO:0000256" key="12">
    <source>
        <dbReference type="ARBA" id="ARBA00025217"/>
    </source>
</evidence>
<gene>
    <name evidence="14 17" type="primary">ileS</name>
    <name evidence="17" type="ORF">K9W45_07365</name>
</gene>
<dbReference type="Gene3D" id="1.10.730.10">
    <property type="entry name" value="Isoleucyl-tRNA Synthetase, Domain 1"/>
    <property type="match status" value="1"/>
</dbReference>
<evidence type="ECO:0000256" key="2">
    <source>
        <dbReference type="ARBA" id="ARBA00004496"/>
    </source>
</evidence>
<dbReference type="PROSITE" id="PS00178">
    <property type="entry name" value="AA_TRNA_LIGASE_I"/>
    <property type="match status" value="1"/>
</dbReference>
<comment type="similarity">
    <text evidence="14">Belongs to the class-I aminoacyl-tRNA synthetase family. IleS type 2 subfamily.</text>
</comment>
<evidence type="ECO:0000256" key="4">
    <source>
        <dbReference type="ARBA" id="ARBA00022490"/>
    </source>
</evidence>
<proteinExistence type="inferred from homology"/>
<reference evidence="17" key="1">
    <citation type="journal article" date="2022" name="Nat. Microbiol.">
        <title>Unique mobile elements and scalable gene flow at the prokaryote-eukaryote boundary revealed by circularized Asgard archaea genomes.</title>
        <authorList>
            <person name="Wu F."/>
            <person name="Speth D.R."/>
            <person name="Philosof A."/>
            <person name="Cremiere A."/>
            <person name="Narayanan A."/>
            <person name="Barco R.A."/>
            <person name="Connon S.A."/>
            <person name="Amend J.P."/>
            <person name="Antoshechkin I.A."/>
            <person name="Orphan V.J."/>
        </authorList>
    </citation>
    <scope>NUCLEOTIDE SEQUENCE</scope>
    <source>
        <strain evidence="17">PM71</strain>
    </source>
</reference>
<dbReference type="InterPro" id="IPR001412">
    <property type="entry name" value="aa-tRNA-synth_I_CS"/>
</dbReference>
<comment type="function">
    <text evidence="12 14">Catalyzes the attachment of isoleucine to tRNA(Ile). As IleRS can inadvertently accommodate and process structurally similar amino acids such as valine, to avoid such errors it has two additional distinct tRNA(Ile)-dependent editing activities. One activity is designated as 'pretransfer' editing and involves the hydrolysis of activated Val-AMP. The other activity is designated 'posttransfer' editing and involves deacylation of mischarged Val-tRNA(Ile).</text>
</comment>
<evidence type="ECO:0000256" key="5">
    <source>
        <dbReference type="ARBA" id="ARBA00022598"/>
    </source>
</evidence>
<keyword evidence="7 14" id="KW-0547">Nucleotide-binding</keyword>
<dbReference type="Pfam" id="PF08264">
    <property type="entry name" value="Anticodon_1"/>
    <property type="match status" value="1"/>
</dbReference>
<comment type="cofactor">
    <cofactor evidence="1 14">
        <name>Zn(2+)</name>
        <dbReference type="ChEBI" id="CHEBI:29105"/>
    </cofactor>
</comment>
<dbReference type="PRINTS" id="PR00984">
    <property type="entry name" value="TRNASYNTHILE"/>
</dbReference>
<keyword evidence="8 14" id="KW-0862">Zinc</keyword>
<dbReference type="GO" id="GO:0005737">
    <property type="term" value="C:cytoplasm"/>
    <property type="evidence" value="ECO:0007669"/>
    <property type="project" value="UniProtKB-SubCell"/>
</dbReference>
<evidence type="ECO:0000256" key="9">
    <source>
        <dbReference type="ARBA" id="ARBA00022840"/>
    </source>
</evidence>
<dbReference type="SUPFAM" id="SSF47323">
    <property type="entry name" value="Anticodon-binding domain of a subclass of class I aminoacyl-tRNA synthetases"/>
    <property type="match status" value="2"/>
</dbReference>
<dbReference type="FunFam" id="3.40.50.620:FF:000075">
    <property type="entry name" value="Isoleucine--tRNA ligase"/>
    <property type="match status" value="1"/>
</dbReference>
<dbReference type="EC" id="6.1.1.5" evidence="14"/>
<evidence type="ECO:0000256" key="10">
    <source>
        <dbReference type="ARBA" id="ARBA00022917"/>
    </source>
</evidence>
<dbReference type="Pfam" id="PF19302">
    <property type="entry name" value="DUF5915"/>
    <property type="match status" value="1"/>
</dbReference>
<dbReference type="InterPro" id="IPR002300">
    <property type="entry name" value="aa-tRNA-synth_Ia"/>
</dbReference>
<keyword evidence="9 14" id="KW-0067">ATP-binding</keyword>
<dbReference type="InterPro" id="IPR033709">
    <property type="entry name" value="Anticodon_Ile_ABEc"/>
</dbReference>
<evidence type="ECO:0000256" key="14">
    <source>
        <dbReference type="HAMAP-Rule" id="MF_02003"/>
    </source>
</evidence>
<dbReference type="SUPFAM" id="SSF52374">
    <property type="entry name" value="Nucleotidylyl transferase"/>
    <property type="match status" value="1"/>
</dbReference>
<dbReference type="GO" id="GO:0008270">
    <property type="term" value="F:zinc ion binding"/>
    <property type="evidence" value="ECO:0007669"/>
    <property type="project" value="UniProtKB-UniRule"/>
</dbReference>
<keyword evidence="6 14" id="KW-0479">Metal-binding</keyword>
<dbReference type="NCBIfam" id="TIGR00392">
    <property type="entry name" value="ileS"/>
    <property type="match status" value="1"/>
</dbReference>
<dbReference type="GO" id="GO:0004822">
    <property type="term" value="F:isoleucine-tRNA ligase activity"/>
    <property type="evidence" value="ECO:0007669"/>
    <property type="project" value="UniProtKB-UniRule"/>
</dbReference>
<evidence type="ECO:0000256" key="7">
    <source>
        <dbReference type="ARBA" id="ARBA00022741"/>
    </source>
</evidence>
<dbReference type="InterPro" id="IPR014729">
    <property type="entry name" value="Rossmann-like_a/b/a_fold"/>
</dbReference>
<dbReference type="InterPro" id="IPR002301">
    <property type="entry name" value="Ile-tRNA-ligase"/>
</dbReference>
<dbReference type="HAMAP" id="MF_02003">
    <property type="entry name" value="Ile_tRNA_synth_type2"/>
    <property type="match status" value="1"/>
</dbReference>
<dbReference type="InterPro" id="IPR009080">
    <property type="entry name" value="tRNAsynth_Ia_anticodon-bd"/>
</dbReference>
<dbReference type="Pfam" id="PF00133">
    <property type="entry name" value="tRNA-synt_1"/>
    <property type="match status" value="1"/>
</dbReference>
<name>A0A9Y1BJ04_9ARCH</name>
<feature type="domain" description="Aminoacyl-tRNA synthetase class Ia" evidence="15">
    <location>
        <begin position="23"/>
        <end position="636"/>
    </location>
</feature>
<evidence type="ECO:0000256" key="13">
    <source>
        <dbReference type="ARBA" id="ARBA00048359"/>
    </source>
</evidence>
<evidence type="ECO:0000259" key="15">
    <source>
        <dbReference type="Pfam" id="PF00133"/>
    </source>
</evidence>
<dbReference type="CDD" id="cd07961">
    <property type="entry name" value="Anticodon_Ia_Ile_ABEc"/>
    <property type="match status" value="1"/>
</dbReference>
<feature type="short sequence motif" description="'HIGH' region" evidence="14">
    <location>
        <begin position="53"/>
        <end position="63"/>
    </location>
</feature>
<protein>
    <recommendedName>
        <fullName evidence="14">Isoleucine--tRNA ligase</fullName>
        <ecNumber evidence="14">6.1.1.5</ecNumber>
    </recommendedName>
    <alternativeName>
        <fullName evidence="14">Isoleucyl-tRNA synthetase</fullName>
        <shortName evidence="14">IleRS</shortName>
    </alternativeName>
</protein>
<keyword evidence="5 14" id="KW-0436">Ligase</keyword>
<dbReference type="FunFam" id="3.40.50.620:FF:000063">
    <property type="entry name" value="Isoleucine--tRNA ligase"/>
    <property type="match status" value="1"/>
</dbReference>
<dbReference type="GO" id="GO:0005524">
    <property type="term" value="F:ATP binding"/>
    <property type="evidence" value="ECO:0007669"/>
    <property type="project" value="UniProtKB-UniRule"/>
</dbReference>
<keyword evidence="11 14" id="KW-0030">Aminoacyl-tRNA synthetase</keyword>
<sequence length="1052" mass="123050">MSSGNVFEPVKTTQEFAKEEENVLKFWKEKKVFEKSREKNKGKELFRWLEGPPTANGQPHMGHVLTRSIKDVFLRYKTMKGYDVQPRIAGWDTHGLPVEREVEKALGIKDKNEIEKYGIKEFNQECKESVFKYEKAWRDMTNRIGFWLDMDHPYITLDENYIESVWWSLKEIWKKGLIYLGHKVVPYCTRCGTPLSTHEAGQGMKETTDPAIFVKFKAKDFEDTYFLAWTTTPWTLISNVCLTAHPEIDYVWIEYNGEKLILAEERAKVLLKEEYKVLKKFKGKELEKKKYEQLFPYIKPKKKAFYVTLADYVTTTEGTGIVHSAPAFGEDDAETGRKYKLPVLNPVLEDGTFDERITDFKGLHVKKADPKIIEQLRERGLLWKKEKYKHTYPFCPRCDSPLLYYSTPTWYIEMTKMKEKLIENNEKIFWKPEYLKHGRFGNFIENVRDWALSRNRYWGTPLPIWICKNGHRTFVGSKAELRELYGKEFAKDFNLHRPWVDEIKFKCPECEEEAERVPYVIDCWYDSGAAPFAQFHYPFEKSNDMFKKYFPFDFITEAIDQTRGWFYSLLAISTLLFDTSAYKSVLTMGLILDETGRKLSKRLGNYIAPEEIINVHGADAIRWYLYSSPTWSDARFSDRLVQESLRKFILTLWNSYSFFVSNANVDNFSPSKFNVSFSERPELDRWLLSELEYLVDKVTKAMDDLSVHLAVKAFESFVDNFSNWYLRQSRRRFWKEELDKDKKSAYSTTYEVLVTLIKLLAPFIPFLTERMYQNLVLNVDSSAPESVHLCDFPAFKKEYVNEQLSSEMDIVLKIVTAGRSLRSSANIKMRQPLSELIVVTPHEKDPILTKYEKVILEELNVKQLTVKTGSEELISYTLKPNFKVLAKKVKGAISKIKQYLEALDSSVARGYVEKFSSGENVTITVDGVDYVLTPDDIIYQIKVSEGFEGQEVGSYQILLNTELTDELRREGYVRDVVRRIQTMRKDMNLEYTQKIKLTITTDGFGKESITQFKDYIMEETLATELTFGTAKSEFVKDWEFDNHKITIGIDKV</sequence>
<dbReference type="InterPro" id="IPR009008">
    <property type="entry name" value="Val/Leu/Ile-tRNA-synth_edit"/>
</dbReference>